<dbReference type="Proteomes" id="UP001148018">
    <property type="component" value="Unassembled WGS sequence"/>
</dbReference>
<keyword evidence="1" id="KW-0812">Transmembrane</keyword>
<protein>
    <submittedName>
        <fullName evidence="2">Uncharacterized protein</fullName>
    </submittedName>
</protein>
<accession>A0A9Q0I9D1</accession>
<organism evidence="2 3">
    <name type="scientific">Muraenolepis orangiensis</name>
    <name type="common">Patagonian moray cod</name>
    <dbReference type="NCBI Taxonomy" id="630683"/>
    <lineage>
        <taxon>Eukaryota</taxon>
        <taxon>Metazoa</taxon>
        <taxon>Chordata</taxon>
        <taxon>Craniata</taxon>
        <taxon>Vertebrata</taxon>
        <taxon>Euteleostomi</taxon>
        <taxon>Actinopterygii</taxon>
        <taxon>Neopterygii</taxon>
        <taxon>Teleostei</taxon>
        <taxon>Neoteleostei</taxon>
        <taxon>Acanthomorphata</taxon>
        <taxon>Zeiogadaria</taxon>
        <taxon>Gadariae</taxon>
        <taxon>Gadiformes</taxon>
        <taxon>Muraenolepidoidei</taxon>
        <taxon>Muraenolepididae</taxon>
        <taxon>Muraenolepis</taxon>
    </lineage>
</organism>
<keyword evidence="1" id="KW-1133">Transmembrane helix</keyword>
<reference evidence="2" key="1">
    <citation type="submission" date="2022-07" db="EMBL/GenBank/DDBJ databases">
        <title>Chromosome-level genome of Muraenolepis orangiensis.</title>
        <authorList>
            <person name="Kim J."/>
        </authorList>
    </citation>
    <scope>NUCLEOTIDE SEQUENCE</scope>
    <source>
        <strain evidence="2">KU_S4_2022</strain>
        <tissue evidence="2">Muscle</tissue>
    </source>
</reference>
<proteinExistence type="predicted"/>
<evidence type="ECO:0000256" key="1">
    <source>
        <dbReference type="SAM" id="Phobius"/>
    </source>
</evidence>
<keyword evidence="1" id="KW-0472">Membrane</keyword>
<gene>
    <name evidence="2" type="ORF">NHX12_007977</name>
</gene>
<feature type="transmembrane region" description="Helical" evidence="1">
    <location>
        <begin position="63"/>
        <end position="87"/>
    </location>
</feature>
<feature type="transmembrane region" description="Helical" evidence="1">
    <location>
        <begin position="22"/>
        <end position="43"/>
    </location>
</feature>
<keyword evidence="3" id="KW-1185">Reference proteome</keyword>
<sequence length="105" mass="12008">MYRCNVTNCFEFPGYELTAAHAYMQSCLVFTLLAVNVISTLMASWRLRHLGDPGRTIDNKVDVMLTFAVNLLMFGIFFLPVSVVMMVEDWRHVAMPTSCEREPLL</sequence>
<evidence type="ECO:0000313" key="2">
    <source>
        <dbReference type="EMBL" id="KAJ3590020.1"/>
    </source>
</evidence>
<dbReference type="AlphaFoldDB" id="A0A9Q0I9D1"/>
<evidence type="ECO:0000313" key="3">
    <source>
        <dbReference type="Proteomes" id="UP001148018"/>
    </source>
</evidence>
<dbReference type="OrthoDB" id="5950040at2759"/>
<name>A0A9Q0I9D1_9TELE</name>
<dbReference type="EMBL" id="JANIIK010000114">
    <property type="protein sequence ID" value="KAJ3590020.1"/>
    <property type="molecule type" value="Genomic_DNA"/>
</dbReference>
<comment type="caution">
    <text evidence="2">The sequence shown here is derived from an EMBL/GenBank/DDBJ whole genome shotgun (WGS) entry which is preliminary data.</text>
</comment>